<gene>
    <name evidence="2" type="ORF">ES754_03890</name>
</gene>
<accession>A0A5C7A5Y6</accession>
<feature type="domain" description="Glycosyltransferase 2-like" evidence="1">
    <location>
        <begin position="9"/>
        <end position="137"/>
    </location>
</feature>
<dbReference type="Proteomes" id="UP000321903">
    <property type="component" value="Unassembled WGS sequence"/>
</dbReference>
<dbReference type="PANTHER" id="PTHR22916">
    <property type="entry name" value="GLYCOSYLTRANSFERASE"/>
    <property type="match status" value="1"/>
</dbReference>
<keyword evidence="2" id="KW-0808">Transferase</keyword>
<dbReference type="GO" id="GO:0016758">
    <property type="term" value="F:hexosyltransferase activity"/>
    <property type="evidence" value="ECO:0007669"/>
    <property type="project" value="UniProtKB-ARBA"/>
</dbReference>
<dbReference type="RefSeq" id="WP_147222221.1">
    <property type="nucleotide sequence ID" value="NZ_CAJGYY010000001.1"/>
</dbReference>
<sequence>MQYSQPLVSVVIPCYNHEEFVKDSIKSVIEQTYENIELIVIDDGSKDNSVLKIKEMVKICEERFVKFEFRNRPNKGLSSTLNEAMEWCTGEYFSVIASDDQMFNYKTSVQVNFLENNRDYVAVFGGVQVIDENNRKLEKFVRKARAYSFDDIIMHKHSLLAPTQMIRMNNMRKTGGYKPNMFIEDWYMWLLLSREANIFNMDEVFAFYRKHDANISKDFRKMNSGRLEVLSFFSDSKLYVKAVNNIKWHNTYKELIYLNNNKLLNMVKLVILDPKKTSKILVKTIFKKFL</sequence>
<evidence type="ECO:0000313" key="2">
    <source>
        <dbReference type="EMBL" id="TXD98095.1"/>
    </source>
</evidence>
<dbReference type="CDD" id="cd00761">
    <property type="entry name" value="Glyco_tranf_GTA_type"/>
    <property type="match status" value="1"/>
</dbReference>
<protein>
    <submittedName>
        <fullName evidence="2">Glycosyltransferase family 2 protein</fullName>
    </submittedName>
</protein>
<dbReference type="OrthoDB" id="8742915at2"/>
<dbReference type="SUPFAM" id="SSF53448">
    <property type="entry name" value="Nucleotide-diphospho-sugar transferases"/>
    <property type="match status" value="1"/>
</dbReference>
<dbReference type="AlphaFoldDB" id="A0A5C7A5Y6"/>
<reference evidence="2 3" key="1">
    <citation type="submission" date="2019-08" db="EMBL/GenBank/DDBJ databases">
        <title>Genome sequence of Psychrobacter frigidicola ACAM304 (type strain).</title>
        <authorList>
            <person name="Bowman J.P."/>
        </authorList>
    </citation>
    <scope>NUCLEOTIDE SEQUENCE [LARGE SCALE GENOMIC DNA]</scope>
    <source>
        <strain evidence="2 3">ACAM 304</strain>
    </source>
</reference>
<dbReference type="Gene3D" id="3.90.550.10">
    <property type="entry name" value="Spore Coat Polysaccharide Biosynthesis Protein SpsA, Chain A"/>
    <property type="match status" value="1"/>
</dbReference>
<proteinExistence type="predicted"/>
<dbReference type="PANTHER" id="PTHR22916:SF3">
    <property type="entry name" value="UDP-GLCNAC:BETAGAL BETA-1,3-N-ACETYLGLUCOSAMINYLTRANSFERASE-LIKE PROTEIN 1"/>
    <property type="match status" value="1"/>
</dbReference>
<dbReference type="InterPro" id="IPR029044">
    <property type="entry name" value="Nucleotide-diphossugar_trans"/>
</dbReference>
<comment type="caution">
    <text evidence="2">The sequence shown here is derived from an EMBL/GenBank/DDBJ whole genome shotgun (WGS) entry which is preliminary data.</text>
</comment>
<dbReference type="InterPro" id="IPR001173">
    <property type="entry name" value="Glyco_trans_2-like"/>
</dbReference>
<evidence type="ECO:0000313" key="3">
    <source>
        <dbReference type="Proteomes" id="UP000321903"/>
    </source>
</evidence>
<dbReference type="Pfam" id="PF00535">
    <property type="entry name" value="Glycos_transf_2"/>
    <property type="match status" value="1"/>
</dbReference>
<organism evidence="2 3">
    <name type="scientific">Psychrobacter frigidicola</name>
    <dbReference type="NCBI Taxonomy" id="45611"/>
    <lineage>
        <taxon>Bacteria</taxon>
        <taxon>Pseudomonadati</taxon>
        <taxon>Pseudomonadota</taxon>
        <taxon>Gammaproteobacteria</taxon>
        <taxon>Moraxellales</taxon>
        <taxon>Moraxellaceae</taxon>
        <taxon>Psychrobacter</taxon>
    </lineage>
</organism>
<dbReference type="EMBL" id="VORZ01000001">
    <property type="protein sequence ID" value="TXD98095.1"/>
    <property type="molecule type" value="Genomic_DNA"/>
</dbReference>
<name>A0A5C7A5Y6_9GAMM</name>
<keyword evidence="3" id="KW-1185">Reference proteome</keyword>
<evidence type="ECO:0000259" key="1">
    <source>
        <dbReference type="Pfam" id="PF00535"/>
    </source>
</evidence>